<evidence type="ECO:0000313" key="9">
    <source>
        <dbReference type="EMBL" id="TDD92511.1"/>
    </source>
</evidence>
<dbReference type="GO" id="GO:0005524">
    <property type="term" value="F:ATP binding"/>
    <property type="evidence" value="ECO:0007669"/>
    <property type="project" value="UniProtKB-UniRule"/>
</dbReference>
<dbReference type="InterPro" id="IPR000719">
    <property type="entry name" value="Prot_kinase_dom"/>
</dbReference>
<evidence type="ECO:0000256" key="4">
    <source>
        <dbReference type="ARBA" id="ARBA00022741"/>
    </source>
</evidence>
<keyword evidence="5 9" id="KW-0418">Kinase</keyword>
<dbReference type="InterPro" id="IPR017441">
    <property type="entry name" value="Protein_kinase_ATP_BS"/>
</dbReference>
<evidence type="ECO:0000313" key="10">
    <source>
        <dbReference type="Proteomes" id="UP000294513"/>
    </source>
</evidence>
<dbReference type="PROSITE" id="PS00107">
    <property type="entry name" value="PROTEIN_KINASE_ATP"/>
    <property type="match status" value="1"/>
</dbReference>
<dbReference type="InterPro" id="IPR011009">
    <property type="entry name" value="Kinase-like_dom_sf"/>
</dbReference>
<dbReference type="GO" id="GO:0004674">
    <property type="term" value="F:protein serine/threonine kinase activity"/>
    <property type="evidence" value="ECO:0007669"/>
    <property type="project" value="UniProtKB-KW"/>
</dbReference>
<evidence type="ECO:0000259" key="8">
    <source>
        <dbReference type="PROSITE" id="PS50011"/>
    </source>
</evidence>
<dbReference type="PROSITE" id="PS00108">
    <property type="entry name" value="PROTEIN_KINASE_ST"/>
    <property type="match status" value="1"/>
</dbReference>
<dbReference type="PANTHER" id="PTHR43289:SF6">
    <property type="entry name" value="SERINE_THREONINE-PROTEIN KINASE NEKL-3"/>
    <property type="match status" value="1"/>
</dbReference>
<evidence type="ECO:0000256" key="3">
    <source>
        <dbReference type="ARBA" id="ARBA00022679"/>
    </source>
</evidence>
<evidence type="ECO:0000256" key="7">
    <source>
        <dbReference type="PROSITE-ProRule" id="PRU10141"/>
    </source>
</evidence>
<dbReference type="Gene3D" id="1.10.510.10">
    <property type="entry name" value="Transferase(Phosphotransferase) domain 1"/>
    <property type="match status" value="1"/>
</dbReference>
<dbReference type="SMART" id="SM00220">
    <property type="entry name" value="S_TKc"/>
    <property type="match status" value="1"/>
</dbReference>
<dbReference type="Proteomes" id="UP000294513">
    <property type="component" value="Unassembled WGS sequence"/>
</dbReference>
<evidence type="ECO:0000256" key="5">
    <source>
        <dbReference type="ARBA" id="ARBA00022777"/>
    </source>
</evidence>
<organism evidence="9 10">
    <name type="scientific">Actinomadura rubrisoli</name>
    <dbReference type="NCBI Taxonomy" id="2530368"/>
    <lineage>
        <taxon>Bacteria</taxon>
        <taxon>Bacillati</taxon>
        <taxon>Actinomycetota</taxon>
        <taxon>Actinomycetes</taxon>
        <taxon>Streptosporangiales</taxon>
        <taxon>Thermomonosporaceae</taxon>
        <taxon>Actinomadura</taxon>
    </lineage>
</organism>
<keyword evidence="6 7" id="KW-0067">ATP-binding</keyword>
<dbReference type="PROSITE" id="PS50011">
    <property type="entry name" value="PROTEIN_KINASE_DOM"/>
    <property type="match status" value="1"/>
</dbReference>
<dbReference type="OrthoDB" id="9762169at2"/>
<protein>
    <recommendedName>
        <fullName evidence="1">non-specific serine/threonine protein kinase</fullName>
        <ecNumber evidence="1">2.7.11.1</ecNumber>
    </recommendedName>
</protein>
<dbReference type="SUPFAM" id="SSF56112">
    <property type="entry name" value="Protein kinase-like (PK-like)"/>
    <property type="match status" value="1"/>
</dbReference>
<dbReference type="Pfam" id="PF00069">
    <property type="entry name" value="Pkinase"/>
    <property type="match status" value="1"/>
</dbReference>
<accession>A0A4R5BZ47</accession>
<keyword evidence="4 7" id="KW-0547">Nucleotide-binding</keyword>
<reference evidence="9 10" key="1">
    <citation type="submission" date="2019-03" db="EMBL/GenBank/DDBJ databases">
        <title>Draft genome sequences of novel Actinobacteria.</title>
        <authorList>
            <person name="Sahin N."/>
            <person name="Ay H."/>
            <person name="Saygin H."/>
        </authorList>
    </citation>
    <scope>NUCLEOTIDE SEQUENCE [LARGE SCALE GENOMIC DNA]</scope>
    <source>
        <strain evidence="9 10">H3C3</strain>
    </source>
</reference>
<feature type="binding site" evidence="7">
    <location>
        <position position="96"/>
    </location>
    <ligand>
        <name>ATP</name>
        <dbReference type="ChEBI" id="CHEBI:30616"/>
    </ligand>
</feature>
<evidence type="ECO:0000256" key="1">
    <source>
        <dbReference type="ARBA" id="ARBA00012513"/>
    </source>
</evidence>
<evidence type="ECO:0000256" key="6">
    <source>
        <dbReference type="ARBA" id="ARBA00022840"/>
    </source>
</evidence>
<keyword evidence="10" id="KW-1185">Reference proteome</keyword>
<dbReference type="AlphaFoldDB" id="A0A4R5BZ47"/>
<comment type="caution">
    <text evidence="9">The sequence shown here is derived from an EMBL/GenBank/DDBJ whole genome shotgun (WGS) entry which is preliminary data.</text>
</comment>
<keyword evidence="3" id="KW-0808">Transferase</keyword>
<proteinExistence type="predicted"/>
<dbReference type="InterPro" id="IPR008271">
    <property type="entry name" value="Ser/Thr_kinase_AS"/>
</dbReference>
<name>A0A4R5BZ47_9ACTN</name>
<feature type="non-terminal residue" evidence="9">
    <location>
        <position position="273"/>
    </location>
</feature>
<dbReference type="EMBL" id="SMKU01000039">
    <property type="protein sequence ID" value="TDD92511.1"/>
    <property type="molecule type" value="Genomic_DNA"/>
</dbReference>
<dbReference type="PANTHER" id="PTHR43289">
    <property type="entry name" value="MITOGEN-ACTIVATED PROTEIN KINASE KINASE KINASE 20-RELATED"/>
    <property type="match status" value="1"/>
</dbReference>
<feature type="domain" description="Protein kinase" evidence="8">
    <location>
        <begin position="67"/>
        <end position="273"/>
    </location>
</feature>
<dbReference type="EC" id="2.7.11.1" evidence="1"/>
<evidence type="ECO:0000256" key="2">
    <source>
        <dbReference type="ARBA" id="ARBA00022527"/>
    </source>
</evidence>
<gene>
    <name evidence="9" type="ORF">E1298_10865</name>
</gene>
<sequence>MANSAKRHKVPSLRGYRTAAKWAPSDTGKVATLSDAEAGAFSTDPERIDTLPPTAAASSASPLGSLYLLEHVIGSGATGRVWQGRRRADDALLAVKVLRGEFADDMDAVTRFLRQKTVLRGLAHPHLVRVRDLVAEGDVLAIVMDLVDGDDLRRVLAAGTLRPDQFLTVLGQAAGALAAVHAAGVTHRDIKPENVLVTRRGAEPFALLTDFGLAGIADGAVLTRASQLVGTPAYIAPEAVAGRPAGPAADVYALGVTLYEALAGRRPFHAPNP</sequence>
<dbReference type="CDD" id="cd14014">
    <property type="entry name" value="STKc_PknB_like"/>
    <property type="match status" value="1"/>
</dbReference>
<keyword evidence="2 9" id="KW-0723">Serine/threonine-protein kinase</keyword>